<protein>
    <recommendedName>
        <fullName evidence="8">Major facilitator superfamily (MFS) profile domain-containing protein</fullName>
    </recommendedName>
</protein>
<sequence length="488" mass="54644">PTEVASGHGQSYNLSDAVEWIRFGPFQARLIAIVGFFVIADALEMMLLSILAPTIRCTWHLNSLEEAFITTYIPVFVLIMFSVQTGNIQKSRWRPKGTIVLNRMQGNTKSIISIYHFLLGLSLRDILGYSIRCVTLVFWGEARTVSLYVIFDELSLRDILRCSVRCVTLVFWGTRKVSLYIFWAVGSTFTVAVAMAVMPTLGWRWLLAILCLPLLLFLAMSKWLPESCRFLLAAGEREGAIQVLRDMCEMNKKQMPQGELKDASQNAKRGRVADLFLKDQWKTTILLWIIWFNLAFAYYGIVLTTTELFQTISTEGKCASSGKHSSKADCGCQLLGVEDYVDMMWTTLAEFPGVIITMFIIDKLGRKYTAALEFVITAVFFFLLIICTDRLTMTIFIFIVRGAISGAFQTFYVYTPEVYPTVTRALGLGCCSGIARVGAMITPFVAQVLLKESVALSMGVYGGMSVICIIASLMLPIETKGREMQVSS</sequence>
<dbReference type="GO" id="GO:0016020">
    <property type="term" value="C:membrane"/>
    <property type="evidence" value="ECO:0007669"/>
    <property type="project" value="UniProtKB-SubCell"/>
</dbReference>
<evidence type="ECO:0000259" key="8">
    <source>
        <dbReference type="PROSITE" id="PS50850"/>
    </source>
</evidence>
<dbReference type="STRING" id="45351.A7SAI8"/>
<evidence type="ECO:0000256" key="6">
    <source>
        <dbReference type="ARBA" id="ARBA00023136"/>
    </source>
</evidence>
<organism evidence="9 10">
    <name type="scientific">Nematostella vectensis</name>
    <name type="common">Starlet sea anemone</name>
    <dbReference type="NCBI Taxonomy" id="45351"/>
    <lineage>
        <taxon>Eukaryota</taxon>
        <taxon>Metazoa</taxon>
        <taxon>Cnidaria</taxon>
        <taxon>Anthozoa</taxon>
        <taxon>Hexacorallia</taxon>
        <taxon>Actiniaria</taxon>
        <taxon>Edwardsiidae</taxon>
        <taxon>Nematostella</taxon>
    </lineage>
</organism>
<dbReference type="PROSITE" id="PS50850">
    <property type="entry name" value="MFS"/>
    <property type="match status" value="1"/>
</dbReference>
<dbReference type="OMA" id="TWRNYTL"/>
<accession>A7SAI8</accession>
<dbReference type="InterPro" id="IPR020846">
    <property type="entry name" value="MFS_dom"/>
</dbReference>
<dbReference type="Gene3D" id="1.20.1250.20">
    <property type="entry name" value="MFS general substrate transporter like domains"/>
    <property type="match status" value="1"/>
</dbReference>
<dbReference type="PhylomeDB" id="A7SAI8"/>
<feature type="transmembrane region" description="Helical" evidence="7">
    <location>
        <begin position="343"/>
        <end position="361"/>
    </location>
</feature>
<evidence type="ECO:0000256" key="2">
    <source>
        <dbReference type="ARBA" id="ARBA00008335"/>
    </source>
</evidence>
<dbReference type="InterPro" id="IPR005828">
    <property type="entry name" value="MFS_sugar_transport-like"/>
</dbReference>
<feature type="non-terminal residue" evidence="9">
    <location>
        <position position="488"/>
    </location>
</feature>
<evidence type="ECO:0000256" key="4">
    <source>
        <dbReference type="ARBA" id="ARBA00022692"/>
    </source>
</evidence>
<feature type="transmembrane region" description="Helical" evidence="7">
    <location>
        <begin position="177"/>
        <end position="197"/>
    </location>
</feature>
<dbReference type="HOGENOM" id="CLU_001265_46_0_1"/>
<feature type="transmembrane region" description="Helical" evidence="7">
    <location>
        <begin position="285"/>
        <end position="303"/>
    </location>
</feature>
<keyword evidence="6 7" id="KW-0472">Membrane</keyword>
<feature type="transmembrane region" description="Helical" evidence="7">
    <location>
        <begin position="426"/>
        <end position="446"/>
    </location>
</feature>
<dbReference type="Pfam" id="PF00083">
    <property type="entry name" value="Sugar_tr"/>
    <property type="match status" value="1"/>
</dbReference>
<dbReference type="GO" id="GO:0022857">
    <property type="term" value="F:transmembrane transporter activity"/>
    <property type="evidence" value="ECO:0007669"/>
    <property type="project" value="InterPro"/>
</dbReference>
<dbReference type="InParanoid" id="A7SAI8"/>
<feature type="non-terminal residue" evidence="9">
    <location>
        <position position="1"/>
    </location>
</feature>
<comment type="subcellular location">
    <subcellularLocation>
        <location evidence="1">Membrane</location>
        <topology evidence="1">Multi-pass membrane protein</topology>
    </subcellularLocation>
</comment>
<feature type="transmembrane region" description="Helical" evidence="7">
    <location>
        <begin position="458"/>
        <end position="477"/>
    </location>
</feature>
<dbReference type="InterPro" id="IPR011701">
    <property type="entry name" value="MFS"/>
</dbReference>
<evidence type="ECO:0000256" key="3">
    <source>
        <dbReference type="ARBA" id="ARBA00022448"/>
    </source>
</evidence>
<feature type="transmembrane region" description="Helical" evidence="7">
    <location>
        <begin position="30"/>
        <end position="55"/>
    </location>
</feature>
<keyword evidence="10" id="KW-1185">Reference proteome</keyword>
<proteinExistence type="inferred from homology"/>
<dbReference type="eggNOG" id="KOG0253">
    <property type="taxonomic scope" value="Eukaryota"/>
</dbReference>
<reference evidence="9 10" key="1">
    <citation type="journal article" date="2007" name="Science">
        <title>Sea anemone genome reveals ancestral eumetazoan gene repertoire and genomic organization.</title>
        <authorList>
            <person name="Putnam N.H."/>
            <person name="Srivastava M."/>
            <person name="Hellsten U."/>
            <person name="Dirks B."/>
            <person name="Chapman J."/>
            <person name="Salamov A."/>
            <person name="Terry A."/>
            <person name="Shapiro H."/>
            <person name="Lindquist E."/>
            <person name="Kapitonov V.V."/>
            <person name="Jurka J."/>
            <person name="Genikhovich G."/>
            <person name="Grigoriev I.V."/>
            <person name="Lucas S.M."/>
            <person name="Steele R.E."/>
            <person name="Finnerty J.R."/>
            <person name="Technau U."/>
            <person name="Martindale M.Q."/>
            <person name="Rokhsar D.S."/>
        </authorList>
    </citation>
    <scope>NUCLEOTIDE SEQUENCE [LARGE SCALE GENOMIC DNA]</scope>
    <source>
        <strain evidence="10">CH2 X CH6</strain>
    </source>
</reference>
<keyword evidence="3" id="KW-0813">Transport</keyword>
<dbReference type="SUPFAM" id="SSF103473">
    <property type="entry name" value="MFS general substrate transporter"/>
    <property type="match status" value="1"/>
</dbReference>
<evidence type="ECO:0000313" key="10">
    <source>
        <dbReference type="Proteomes" id="UP000001593"/>
    </source>
</evidence>
<feature type="transmembrane region" description="Helical" evidence="7">
    <location>
        <begin position="392"/>
        <end position="414"/>
    </location>
</feature>
<keyword evidence="4 7" id="KW-0812">Transmembrane</keyword>
<evidence type="ECO:0000256" key="5">
    <source>
        <dbReference type="ARBA" id="ARBA00022989"/>
    </source>
</evidence>
<feature type="transmembrane region" description="Helical" evidence="7">
    <location>
        <begin position="368"/>
        <end position="386"/>
    </location>
</feature>
<evidence type="ECO:0000256" key="1">
    <source>
        <dbReference type="ARBA" id="ARBA00004141"/>
    </source>
</evidence>
<name>A7SAI8_NEMVE</name>
<dbReference type="EMBL" id="DS469609">
    <property type="protein sequence ID" value="EDO39285.1"/>
    <property type="molecule type" value="Genomic_DNA"/>
</dbReference>
<evidence type="ECO:0000313" key="9">
    <source>
        <dbReference type="EMBL" id="EDO39285.1"/>
    </source>
</evidence>
<dbReference type="PANTHER" id="PTHR23511:SF45">
    <property type="entry name" value="SVOP LIKE"/>
    <property type="match status" value="1"/>
</dbReference>
<evidence type="ECO:0000256" key="7">
    <source>
        <dbReference type="SAM" id="Phobius"/>
    </source>
</evidence>
<dbReference type="Pfam" id="PF07690">
    <property type="entry name" value="MFS_1"/>
    <property type="match status" value="1"/>
</dbReference>
<dbReference type="Proteomes" id="UP000001593">
    <property type="component" value="Unassembled WGS sequence"/>
</dbReference>
<feature type="domain" description="Major facilitator superfamily (MFS) profile" evidence="8">
    <location>
        <begin position="30"/>
        <end position="480"/>
    </location>
</feature>
<feature type="transmembrane region" description="Helical" evidence="7">
    <location>
        <begin position="67"/>
        <end position="86"/>
    </location>
</feature>
<gene>
    <name evidence="9" type="ORF">NEMVEDRAFT_v1g10639</name>
</gene>
<keyword evidence="5 7" id="KW-1133">Transmembrane helix</keyword>
<feature type="transmembrane region" description="Helical" evidence="7">
    <location>
        <begin position="203"/>
        <end position="220"/>
    </location>
</feature>
<dbReference type="AlphaFoldDB" id="A7SAI8"/>
<dbReference type="PANTHER" id="PTHR23511">
    <property type="entry name" value="SYNAPTIC VESICLE GLYCOPROTEIN 2"/>
    <property type="match status" value="1"/>
</dbReference>
<comment type="similarity">
    <text evidence="2">Belongs to the major facilitator superfamily.</text>
</comment>
<dbReference type="InterPro" id="IPR036259">
    <property type="entry name" value="MFS_trans_sf"/>
</dbReference>